<dbReference type="EMBL" id="OCNH01000002">
    <property type="protein sequence ID" value="SOD88633.1"/>
    <property type="molecule type" value="Genomic_DNA"/>
</dbReference>
<reference evidence="2" key="1">
    <citation type="submission" date="2017-09" db="EMBL/GenBank/DDBJ databases">
        <authorList>
            <person name="Varghese N."/>
            <person name="Submissions S."/>
        </authorList>
    </citation>
    <scope>NUCLEOTIDE SEQUENCE [LARGE SCALE GENOMIC DNA]</scope>
    <source>
        <strain evidence="2">DSM 29961</strain>
    </source>
</reference>
<dbReference type="AlphaFoldDB" id="A0A286FZG4"/>
<dbReference type="Proteomes" id="UP000219452">
    <property type="component" value="Unassembled WGS sequence"/>
</dbReference>
<gene>
    <name evidence="1" type="ORF">SAMN06269250_2765</name>
</gene>
<name>A0A286FZG4_9BACT</name>
<evidence type="ECO:0000313" key="1">
    <source>
        <dbReference type="EMBL" id="SOD88633.1"/>
    </source>
</evidence>
<sequence length="70" mass="7776">MGFPLPGKVAGSFWRKGYVSPQRAFLNDIIDGNCPVRVRNLTADRIYGTQVGLGLSYFLEVATHVQSNEF</sequence>
<proteinExistence type="predicted"/>
<evidence type="ECO:0000313" key="2">
    <source>
        <dbReference type="Proteomes" id="UP000219452"/>
    </source>
</evidence>
<organism evidence="1 2">
    <name type="scientific">Spirosoma fluviale</name>
    <dbReference type="NCBI Taxonomy" id="1597977"/>
    <lineage>
        <taxon>Bacteria</taxon>
        <taxon>Pseudomonadati</taxon>
        <taxon>Bacteroidota</taxon>
        <taxon>Cytophagia</taxon>
        <taxon>Cytophagales</taxon>
        <taxon>Cytophagaceae</taxon>
        <taxon>Spirosoma</taxon>
    </lineage>
</organism>
<keyword evidence="2" id="KW-1185">Reference proteome</keyword>
<protein>
    <submittedName>
        <fullName evidence="1">Uncharacterized protein</fullName>
    </submittedName>
</protein>
<accession>A0A286FZG4</accession>